<protein>
    <submittedName>
        <fullName evidence="5">Transcriptional regulator, AraC family</fullName>
    </submittedName>
</protein>
<dbReference type="Pfam" id="PF02311">
    <property type="entry name" value="AraC_binding"/>
    <property type="match status" value="1"/>
</dbReference>
<keyword evidence="2" id="KW-0238">DNA-binding</keyword>
<dbReference type="PRINTS" id="PR00032">
    <property type="entry name" value="HTHARAC"/>
</dbReference>
<feature type="domain" description="HTH araC/xylS-type" evidence="4">
    <location>
        <begin position="197"/>
        <end position="295"/>
    </location>
</feature>
<reference evidence="5" key="2">
    <citation type="submission" date="2013-06" db="EMBL/GenBank/DDBJ databases">
        <title>Draft genome sequence of Clostridium hylemonae (DSM 15053).</title>
        <authorList>
            <person name="Sudarsanam P."/>
            <person name="Ley R."/>
            <person name="Guruge J."/>
            <person name="Turnbaugh P.J."/>
            <person name="Mahowald M."/>
            <person name="Liep D."/>
            <person name="Gordon J."/>
        </authorList>
    </citation>
    <scope>NUCLEOTIDE SEQUENCE</scope>
    <source>
        <strain evidence="5">DSM 15053</strain>
    </source>
</reference>
<dbReference type="SUPFAM" id="SSF51215">
    <property type="entry name" value="Regulatory protein AraC"/>
    <property type="match status" value="1"/>
</dbReference>
<dbReference type="STRING" id="553973.CLOHYLEM_06272"/>
<evidence type="ECO:0000256" key="1">
    <source>
        <dbReference type="ARBA" id="ARBA00023015"/>
    </source>
</evidence>
<keyword evidence="3" id="KW-0804">Transcription</keyword>
<keyword evidence="6" id="KW-1185">Reference proteome</keyword>
<dbReference type="Pfam" id="PF12833">
    <property type="entry name" value="HTH_18"/>
    <property type="match status" value="1"/>
</dbReference>
<dbReference type="InterPro" id="IPR014710">
    <property type="entry name" value="RmlC-like_jellyroll"/>
</dbReference>
<dbReference type="PANTHER" id="PTHR43280">
    <property type="entry name" value="ARAC-FAMILY TRANSCRIPTIONAL REGULATOR"/>
    <property type="match status" value="1"/>
</dbReference>
<dbReference type="GO" id="GO:0043565">
    <property type="term" value="F:sequence-specific DNA binding"/>
    <property type="evidence" value="ECO:0007669"/>
    <property type="project" value="InterPro"/>
</dbReference>
<dbReference type="SUPFAM" id="SSF46689">
    <property type="entry name" value="Homeodomain-like"/>
    <property type="match status" value="2"/>
</dbReference>
<dbReference type="HOGENOM" id="CLU_000445_88_3_9"/>
<reference evidence="5" key="1">
    <citation type="submission" date="2009-02" db="EMBL/GenBank/DDBJ databases">
        <authorList>
            <person name="Fulton L."/>
            <person name="Clifton S."/>
            <person name="Fulton B."/>
            <person name="Xu J."/>
            <person name="Minx P."/>
            <person name="Pepin K.H."/>
            <person name="Johnson M."/>
            <person name="Bhonagiri V."/>
            <person name="Nash W.E."/>
            <person name="Mardis E.R."/>
            <person name="Wilson R.K."/>
        </authorList>
    </citation>
    <scope>NUCLEOTIDE SEQUENCE [LARGE SCALE GENOMIC DNA]</scope>
    <source>
        <strain evidence="5">DSM 15053</strain>
    </source>
</reference>
<dbReference type="Gene3D" id="1.10.10.60">
    <property type="entry name" value="Homeodomain-like"/>
    <property type="match status" value="2"/>
</dbReference>
<keyword evidence="1" id="KW-0805">Transcription regulation</keyword>
<gene>
    <name evidence="5" type="ORF">CLOHYLEM_06272</name>
</gene>
<dbReference type="PROSITE" id="PS01124">
    <property type="entry name" value="HTH_ARAC_FAMILY_2"/>
    <property type="match status" value="1"/>
</dbReference>
<dbReference type="SMART" id="SM00342">
    <property type="entry name" value="HTH_ARAC"/>
    <property type="match status" value="1"/>
</dbReference>
<dbReference type="InterPro" id="IPR009057">
    <property type="entry name" value="Homeodomain-like_sf"/>
</dbReference>
<dbReference type="GO" id="GO:0003700">
    <property type="term" value="F:DNA-binding transcription factor activity"/>
    <property type="evidence" value="ECO:0007669"/>
    <property type="project" value="InterPro"/>
</dbReference>
<dbReference type="InterPro" id="IPR003313">
    <property type="entry name" value="AraC-bd"/>
</dbReference>
<dbReference type="EMBL" id="ABYI02000023">
    <property type="protein sequence ID" value="EEG73590.1"/>
    <property type="molecule type" value="Genomic_DNA"/>
</dbReference>
<accession>C0C2G6</accession>
<dbReference type="Proteomes" id="UP000004893">
    <property type="component" value="Unassembled WGS sequence"/>
</dbReference>
<proteinExistence type="predicted"/>
<evidence type="ECO:0000256" key="3">
    <source>
        <dbReference type="ARBA" id="ARBA00023163"/>
    </source>
</evidence>
<organism evidence="5 6">
    <name type="scientific">[Clostridium] hylemonae DSM 15053</name>
    <dbReference type="NCBI Taxonomy" id="553973"/>
    <lineage>
        <taxon>Bacteria</taxon>
        <taxon>Bacillati</taxon>
        <taxon>Bacillota</taxon>
        <taxon>Clostridia</taxon>
        <taxon>Lachnospirales</taxon>
        <taxon>Lachnospiraceae</taxon>
    </lineage>
</organism>
<dbReference type="PANTHER" id="PTHR43280:SF28">
    <property type="entry name" value="HTH-TYPE TRANSCRIPTIONAL ACTIVATOR RHAS"/>
    <property type="match status" value="1"/>
</dbReference>
<dbReference type="InterPro" id="IPR020449">
    <property type="entry name" value="Tscrpt_reg_AraC-type_HTH"/>
</dbReference>
<dbReference type="InterPro" id="IPR037923">
    <property type="entry name" value="HTH-like"/>
</dbReference>
<dbReference type="CDD" id="cd02208">
    <property type="entry name" value="cupin_RmlC-like"/>
    <property type="match status" value="1"/>
</dbReference>
<dbReference type="eggNOG" id="COG2207">
    <property type="taxonomic scope" value="Bacteria"/>
</dbReference>
<evidence type="ECO:0000313" key="6">
    <source>
        <dbReference type="Proteomes" id="UP000004893"/>
    </source>
</evidence>
<sequence length="299" mass="35376">MEKKKIQTDKEGKELRQPLDGKFPIAAEFQKLSYYAYGLCISHWHPEMELLVVTEGALEQRIGEETHMIRENEGVFINSHVMHGARMVNREDCSYRVIRFEPALLGGNAKSLIYEKYVKTLQSQKDLLYRIVRPEDIQQRRMIDLIYKITDTYVKREVCYELKVQQMMLELWELLYKRTGHVEENAIQMNRELYKIQDALAYIQMYYKNPMTLEDIAGACMLSKSSCCRLFKKVFRQSPMEYVTSYRIQQSFMLIADDRYSITEIAYESGFTNSSYFTEMFRKVIGMTPTQYKKEICGK</sequence>
<dbReference type="InterPro" id="IPR018060">
    <property type="entry name" value="HTH_AraC"/>
</dbReference>
<name>C0C2G6_9FIRM</name>
<dbReference type="Gene3D" id="2.60.120.10">
    <property type="entry name" value="Jelly Rolls"/>
    <property type="match status" value="1"/>
</dbReference>
<evidence type="ECO:0000256" key="2">
    <source>
        <dbReference type="ARBA" id="ARBA00023125"/>
    </source>
</evidence>
<comment type="caution">
    <text evidence="5">The sequence shown here is derived from an EMBL/GenBank/DDBJ whole genome shotgun (WGS) entry which is preliminary data.</text>
</comment>
<dbReference type="RefSeq" id="WP_006443627.1">
    <property type="nucleotide sequence ID" value="NZ_CP036524.1"/>
</dbReference>
<evidence type="ECO:0000313" key="5">
    <source>
        <dbReference type="EMBL" id="EEG73590.1"/>
    </source>
</evidence>
<dbReference type="OrthoDB" id="9778008at2"/>
<evidence type="ECO:0000259" key="4">
    <source>
        <dbReference type="PROSITE" id="PS01124"/>
    </source>
</evidence>
<dbReference type="AlphaFoldDB" id="C0C2G6"/>